<dbReference type="Gene3D" id="2.60.120.10">
    <property type="entry name" value="Jelly Rolls"/>
    <property type="match status" value="1"/>
</dbReference>
<keyword evidence="5" id="KW-1185">Reference proteome</keyword>
<comment type="caution">
    <text evidence="4">The sequence shown here is derived from an EMBL/GenBank/DDBJ whole genome shotgun (WGS) entry which is preliminary data.</text>
</comment>
<dbReference type="InterPro" id="IPR013096">
    <property type="entry name" value="Cupin_2"/>
</dbReference>
<evidence type="ECO:0000256" key="1">
    <source>
        <dbReference type="ARBA" id="ARBA00023002"/>
    </source>
</evidence>
<dbReference type="EMBL" id="SSMQ01000014">
    <property type="protein sequence ID" value="TKD08402.1"/>
    <property type="molecule type" value="Genomic_DNA"/>
</dbReference>
<dbReference type="InterPro" id="IPR016084">
    <property type="entry name" value="Haem_Oase-like_multi-hlx"/>
</dbReference>
<dbReference type="SMART" id="SM01236">
    <property type="entry name" value="Haem_oxygenase_2"/>
    <property type="match status" value="1"/>
</dbReference>
<dbReference type="OrthoDB" id="9803968at2"/>
<dbReference type="SUPFAM" id="SSF48613">
    <property type="entry name" value="Heme oxygenase-like"/>
    <property type="match status" value="1"/>
</dbReference>
<dbReference type="PANTHER" id="PTHR40279:SF3">
    <property type="entry name" value="4-AMINOBENZOATE SYNTHASE"/>
    <property type="match status" value="1"/>
</dbReference>
<protein>
    <submittedName>
        <fullName evidence="4">DUF3865 domain-containing protein</fullName>
    </submittedName>
</protein>
<dbReference type="GO" id="GO:0016491">
    <property type="term" value="F:oxidoreductase activity"/>
    <property type="evidence" value="ECO:0007669"/>
    <property type="project" value="UniProtKB-KW"/>
</dbReference>
<feature type="domain" description="Cupin type-2" evidence="3">
    <location>
        <begin position="328"/>
        <end position="394"/>
    </location>
</feature>
<feature type="region of interest" description="Disordered" evidence="2">
    <location>
        <begin position="406"/>
        <end position="431"/>
    </location>
</feature>
<dbReference type="AlphaFoldDB" id="A0A4U1JCR2"/>
<dbReference type="Pfam" id="PF14518">
    <property type="entry name" value="Haem_oxygenas_2"/>
    <property type="match status" value="1"/>
</dbReference>
<feature type="region of interest" description="Disordered" evidence="2">
    <location>
        <begin position="1"/>
        <end position="35"/>
    </location>
</feature>
<dbReference type="Gene3D" id="1.20.910.10">
    <property type="entry name" value="Heme oxygenase-like"/>
    <property type="match status" value="1"/>
</dbReference>
<dbReference type="Proteomes" id="UP000309215">
    <property type="component" value="Unassembled WGS sequence"/>
</dbReference>
<evidence type="ECO:0000256" key="2">
    <source>
        <dbReference type="SAM" id="MobiDB-lite"/>
    </source>
</evidence>
<dbReference type="InterPro" id="IPR011051">
    <property type="entry name" value="RmlC_Cupin_sf"/>
</dbReference>
<dbReference type="RefSeq" id="WP_136929862.1">
    <property type="nucleotide sequence ID" value="NZ_SSMQ01000014.1"/>
</dbReference>
<keyword evidence="1" id="KW-0560">Oxidoreductase</keyword>
<dbReference type="PANTHER" id="PTHR40279">
    <property type="entry name" value="PQQC-LIKE PROTEIN"/>
    <property type="match status" value="1"/>
</dbReference>
<dbReference type="Pfam" id="PF07883">
    <property type="entry name" value="Cupin_2"/>
    <property type="match status" value="1"/>
</dbReference>
<accession>A0A4U1JCR2</accession>
<dbReference type="InterPro" id="IPR039068">
    <property type="entry name" value="PqqC-like"/>
</dbReference>
<dbReference type="SUPFAM" id="SSF51182">
    <property type="entry name" value="RmlC-like cupins"/>
    <property type="match status" value="1"/>
</dbReference>
<name>A0A4U1JCR2_9BACT</name>
<evidence type="ECO:0000313" key="5">
    <source>
        <dbReference type="Proteomes" id="UP000309215"/>
    </source>
</evidence>
<organism evidence="4 5">
    <name type="scientific">Polyangium fumosum</name>
    <dbReference type="NCBI Taxonomy" id="889272"/>
    <lineage>
        <taxon>Bacteria</taxon>
        <taxon>Pseudomonadati</taxon>
        <taxon>Myxococcota</taxon>
        <taxon>Polyangia</taxon>
        <taxon>Polyangiales</taxon>
        <taxon>Polyangiaceae</taxon>
        <taxon>Polyangium</taxon>
    </lineage>
</organism>
<sequence length="431" mass="49034">MSGEAKQETNHVGGWDSMPPSSRAPAFVTTPVGANDPDRKGAEAALLNLKQAQAEHPFWRNRFFKACTAGQLTRADFQFFFGQYYLYNRNFTRYLAALMANSDNDYHRARLSENLWEEGGGLETDKRHAEIFRKFLREALEIDIEKTDYLDATRFFVREFLDFCLRSHPAAGSAFLSLGTEGIVSRMYTIMVEGMLKASIPEEFLSFFRIHIGCDDEHAQTLEDMMVSYMHTPDWYNTCLSSMNYALSLRHRFFESLYDAIQGRKLQGVMSRIQARRSLAPQYPDPSLIRFASGQHGAPLYENETERQNVKATVERMPFKSEIIDTRIVRIAPGKLNERHKHAHEMILHIAEGAGRVQVNESTVDVKAGDTVFVPRWSLHQTQNTGDGELVMLAFTDYGLTRRAYQNEPPARPAPRKEEGAVAQAVADAEE</sequence>
<gene>
    <name evidence="4" type="ORF">E8A74_15905</name>
</gene>
<proteinExistence type="predicted"/>
<evidence type="ECO:0000313" key="4">
    <source>
        <dbReference type="EMBL" id="TKD08402.1"/>
    </source>
</evidence>
<reference evidence="4 5" key="1">
    <citation type="submission" date="2019-04" db="EMBL/GenBank/DDBJ databases">
        <authorList>
            <person name="Li Y."/>
            <person name="Wang J."/>
        </authorList>
    </citation>
    <scope>NUCLEOTIDE SEQUENCE [LARGE SCALE GENOMIC DNA]</scope>
    <source>
        <strain evidence="4 5">DSM 14668</strain>
    </source>
</reference>
<dbReference type="InterPro" id="IPR014710">
    <property type="entry name" value="RmlC-like_jellyroll"/>
</dbReference>
<evidence type="ECO:0000259" key="3">
    <source>
        <dbReference type="Pfam" id="PF07883"/>
    </source>
</evidence>